<dbReference type="EMBL" id="JBEWZI010000002">
    <property type="protein sequence ID" value="MET7012952.1"/>
    <property type="molecule type" value="Genomic_DNA"/>
</dbReference>
<feature type="domain" description="Histidine kinase" evidence="11">
    <location>
        <begin position="246"/>
        <end position="444"/>
    </location>
</feature>
<reference evidence="13 14" key="1">
    <citation type="submission" date="2024-07" db="EMBL/GenBank/DDBJ databases">
        <title>Uliginosibacterium flavum JJ3220;KACC:17644.</title>
        <authorList>
            <person name="Kim M.K."/>
        </authorList>
    </citation>
    <scope>NUCLEOTIDE SEQUENCE [LARGE SCALE GENOMIC DNA]</scope>
    <source>
        <strain evidence="13 14">KACC:17644</strain>
    </source>
</reference>
<dbReference type="PRINTS" id="PR00344">
    <property type="entry name" value="BCTRLSENSOR"/>
</dbReference>
<dbReference type="Pfam" id="PF00672">
    <property type="entry name" value="HAMP"/>
    <property type="match status" value="1"/>
</dbReference>
<evidence type="ECO:0000259" key="12">
    <source>
        <dbReference type="PROSITE" id="PS50885"/>
    </source>
</evidence>
<evidence type="ECO:0000256" key="9">
    <source>
        <dbReference type="ARBA" id="ARBA00022840"/>
    </source>
</evidence>
<dbReference type="InterPro" id="IPR050980">
    <property type="entry name" value="2C_sensor_his_kinase"/>
</dbReference>
<dbReference type="GO" id="GO:0016301">
    <property type="term" value="F:kinase activity"/>
    <property type="evidence" value="ECO:0007669"/>
    <property type="project" value="UniProtKB-KW"/>
</dbReference>
<name>A0ABV2TG97_9RHOO</name>
<dbReference type="PANTHER" id="PTHR44936:SF10">
    <property type="entry name" value="SENSOR PROTEIN RSTB"/>
    <property type="match status" value="1"/>
</dbReference>
<evidence type="ECO:0000256" key="4">
    <source>
        <dbReference type="ARBA" id="ARBA00022475"/>
    </source>
</evidence>
<feature type="transmembrane region" description="Helical" evidence="10">
    <location>
        <begin position="49"/>
        <end position="71"/>
    </location>
</feature>
<evidence type="ECO:0000256" key="7">
    <source>
        <dbReference type="ARBA" id="ARBA00022741"/>
    </source>
</evidence>
<dbReference type="Pfam" id="PF02518">
    <property type="entry name" value="HATPase_c"/>
    <property type="match status" value="1"/>
</dbReference>
<evidence type="ECO:0000256" key="1">
    <source>
        <dbReference type="ARBA" id="ARBA00000085"/>
    </source>
</evidence>
<dbReference type="PANTHER" id="PTHR44936">
    <property type="entry name" value="SENSOR PROTEIN CREC"/>
    <property type="match status" value="1"/>
</dbReference>
<dbReference type="InterPro" id="IPR004358">
    <property type="entry name" value="Sig_transdc_His_kin-like_C"/>
</dbReference>
<dbReference type="PROSITE" id="PS50109">
    <property type="entry name" value="HIS_KIN"/>
    <property type="match status" value="1"/>
</dbReference>
<gene>
    <name evidence="13" type="ORF">ABXR19_02045</name>
</gene>
<dbReference type="InterPro" id="IPR003661">
    <property type="entry name" value="HisK_dim/P_dom"/>
</dbReference>
<dbReference type="InterPro" id="IPR005467">
    <property type="entry name" value="His_kinase_dom"/>
</dbReference>
<dbReference type="Gene3D" id="3.30.565.10">
    <property type="entry name" value="Histidine kinase-like ATPase, C-terminal domain"/>
    <property type="match status" value="1"/>
</dbReference>
<dbReference type="CDD" id="cd00075">
    <property type="entry name" value="HATPase"/>
    <property type="match status" value="1"/>
</dbReference>
<comment type="catalytic activity">
    <reaction evidence="1">
        <text>ATP + protein L-histidine = ADP + protein N-phospho-L-histidine.</text>
        <dbReference type="EC" id="2.7.13.3"/>
    </reaction>
</comment>
<dbReference type="Gene3D" id="1.10.287.130">
    <property type="match status" value="1"/>
</dbReference>
<dbReference type="InterPro" id="IPR003594">
    <property type="entry name" value="HATPase_dom"/>
</dbReference>
<dbReference type="EC" id="2.7.13.3" evidence="3"/>
<keyword evidence="9" id="KW-0067">ATP-binding</keyword>
<feature type="domain" description="HAMP" evidence="12">
    <location>
        <begin position="186"/>
        <end position="238"/>
    </location>
</feature>
<dbReference type="InterPro" id="IPR003660">
    <property type="entry name" value="HAMP_dom"/>
</dbReference>
<sequence>MKKPWHWLRKHCNENDTQSPCDWRARHREWHEHRRQHRHYVHNRLYRQIYLSFMAVVLLVGLLAAAAGWMAGDRGSRPLDQNTRALLIRLLPADAAQQTLTATLGEIASIMHGAVGLYTPAGEAIARAGEGLPQQLEAAQLATPDLTLPDGRLLLLEWGQRAHILFIVWLVACSLLIALATWPVARRLTRRIEHLQQQADVWGEGRLSTRMQIDGCDEIAELAIRFNQAAERIEALVDGQRAMLASASHELRSPLARIRMATSLLGDERPDLQDQIARDIAELDALIGDLLLASRLSCEAPSLTRECVDLLGMAAEEASRVGAELSGEAVTLQADARLLRHLLRNLLENARRHGRGSAIRIELRPAADQLILRVCDRGPGIPESERERVFEPFYRLPGSAESGEGSGYGLALVRRIARLHGGEVVCLAHEGGGACFETRLPLLGGS</sequence>
<evidence type="ECO:0000256" key="3">
    <source>
        <dbReference type="ARBA" id="ARBA00012438"/>
    </source>
</evidence>
<evidence type="ECO:0000313" key="13">
    <source>
        <dbReference type="EMBL" id="MET7012952.1"/>
    </source>
</evidence>
<accession>A0ABV2TG97</accession>
<dbReference type="PROSITE" id="PS50885">
    <property type="entry name" value="HAMP"/>
    <property type="match status" value="1"/>
</dbReference>
<dbReference type="CDD" id="cd06225">
    <property type="entry name" value="HAMP"/>
    <property type="match status" value="1"/>
</dbReference>
<protein>
    <recommendedName>
        <fullName evidence="3">histidine kinase</fullName>
        <ecNumber evidence="3">2.7.13.3</ecNumber>
    </recommendedName>
</protein>
<evidence type="ECO:0000256" key="6">
    <source>
        <dbReference type="ARBA" id="ARBA00022679"/>
    </source>
</evidence>
<dbReference type="RefSeq" id="WP_354599415.1">
    <property type="nucleotide sequence ID" value="NZ_JBEWZI010000002.1"/>
</dbReference>
<keyword evidence="14" id="KW-1185">Reference proteome</keyword>
<dbReference type="SMART" id="SM00388">
    <property type="entry name" value="HisKA"/>
    <property type="match status" value="1"/>
</dbReference>
<dbReference type="SUPFAM" id="SSF158472">
    <property type="entry name" value="HAMP domain-like"/>
    <property type="match status" value="1"/>
</dbReference>
<keyword evidence="8 13" id="KW-0418">Kinase</keyword>
<dbReference type="Proteomes" id="UP001549691">
    <property type="component" value="Unassembled WGS sequence"/>
</dbReference>
<dbReference type="SMART" id="SM00304">
    <property type="entry name" value="HAMP"/>
    <property type="match status" value="1"/>
</dbReference>
<keyword evidence="6" id="KW-0808">Transferase</keyword>
<dbReference type="SMART" id="SM00387">
    <property type="entry name" value="HATPase_c"/>
    <property type="match status" value="1"/>
</dbReference>
<feature type="transmembrane region" description="Helical" evidence="10">
    <location>
        <begin position="162"/>
        <end position="185"/>
    </location>
</feature>
<dbReference type="SUPFAM" id="SSF47384">
    <property type="entry name" value="Homodimeric domain of signal transducing histidine kinase"/>
    <property type="match status" value="1"/>
</dbReference>
<dbReference type="InterPro" id="IPR036097">
    <property type="entry name" value="HisK_dim/P_sf"/>
</dbReference>
<proteinExistence type="predicted"/>
<evidence type="ECO:0000256" key="5">
    <source>
        <dbReference type="ARBA" id="ARBA00022553"/>
    </source>
</evidence>
<keyword evidence="5" id="KW-0597">Phosphoprotein</keyword>
<dbReference type="CDD" id="cd00082">
    <property type="entry name" value="HisKA"/>
    <property type="match status" value="1"/>
</dbReference>
<dbReference type="InterPro" id="IPR036890">
    <property type="entry name" value="HATPase_C_sf"/>
</dbReference>
<comment type="subcellular location">
    <subcellularLocation>
        <location evidence="2">Cell membrane</location>
        <topology evidence="2">Multi-pass membrane protein</topology>
    </subcellularLocation>
</comment>
<keyword evidence="4" id="KW-1003">Cell membrane</keyword>
<evidence type="ECO:0000256" key="2">
    <source>
        <dbReference type="ARBA" id="ARBA00004651"/>
    </source>
</evidence>
<keyword evidence="10" id="KW-1133">Transmembrane helix</keyword>
<evidence type="ECO:0000313" key="14">
    <source>
        <dbReference type="Proteomes" id="UP001549691"/>
    </source>
</evidence>
<evidence type="ECO:0000256" key="10">
    <source>
        <dbReference type="SAM" id="Phobius"/>
    </source>
</evidence>
<organism evidence="13 14">
    <name type="scientific">Uliginosibacterium flavum</name>
    <dbReference type="NCBI Taxonomy" id="1396831"/>
    <lineage>
        <taxon>Bacteria</taxon>
        <taxon>Pseudomonadati</taxon>
        <taxon>Pseudomonadota</taxon>
        <taxon>Betaproteobacteria</taxon>
        <taxon>Rhodocyclales</taxon>
        <taxon>Zoogloeaceae</taxon>
        <taxon>Uliginosibacterium</taxon>
    </lineage>
</organism>
<keyword evidence="7" id="KW-0547">Nucleotide-binding</keyword>
<keyword evidence="10" id="KW-0472">Membrane</keyword>
<evidence type="ECO:0000256" key="8">
    <source>
        <dbReference type="ARBA" id="ARBA00022777"/>
    </source>
</evidence>
<comment type="caution">
    <text evidence="13">The sequence shown here is derived from an EMBL/GenBank/DDBJ whole genome shotgun (WGS) entry which is preliminary data.</text>
</comment>
<dbReference type="Pfam" id="PF00512">
    <property type="entry name" value="HisKA"/>
    <property type="match status" value="1"/>
</dbReference>
<evidence type="ECO:0000259" key="11">
    <source>
        <dbReference type="PROSITE" id="PS50109"/>
    </source>
</evidence>
<keyword evidence="10" id="KW-0812">Transmembrane</keyword>
<dbReference type="SUPFAM" id="SSF55874">
    <property type="entry name" value="ATPase domain of HSP90 chaperone/DNA topoisomerase II/histidine kinase"/>
    <property type="match status" value="1"/>
</dbReference>